<feature type="transmembrane region" description="Helical" evidence="8">
    <location>
        <begin position="472"/>
        <end position="491"/>
    </location>
</feature>
<comment type="similarity">
    <text evidence="2">Belongs to the nucleobase:cation symporter-2 (NCS2) (TC 2.A.40) family.</text>
</comment>
<proteinExistence type="inferred from homology"/>
<feature type="region of interest" description="Disordered" evidence="7">
    <location>
        <begin position="253"/>
        <end position="285"/>
    </location>
</feature>
<dbReference type="AlphaFoldDB" id="A0AAD4H2Y4"/>
<name>A0AAD4H2Y4_9FUNG</name>
<dbReference type="Proteomes" id="UP001194580">
    <property type="component" value="Unassembled WGS sequence"/>
</dbReference>
<feature type="transmembrane region" description="Helical" evidence="8">
    <location>
        <begin position="649"/>
        <end position="671"/>
    </location>
</feature>
<dbReference type="EMBL" id="JAAAIL010001692">
    <property type="protein sequence ID" value="KAG0266159.1"/>
    <property type="molecule type" value="Genomic_DNA"/>
</dbReference>
<evidence type="ECO:0000256" key="6">
    <source>
        <dbReference type="ARBA" id="ARBA00023136"/>
    </source>
</evidence>
<feature type="non-terminal residue" evidence="9">
    <location>
        <position position="749"/>
    </location>
</feature>
<keyword evidence="10" id="KW-1185">Reference proteome</keyword>
<evidence type="ECO:0000256" key="5">
    <source>
        <dbReference type="ARBA" id="ARBA00022989"/>
    </source>
</evidence>
<protein>
    <submittedName>
        <fullName evidence="9">Uncharacterized protein</fullName>
    </submittedName>
</protein>
<evidence type="ECO:0000256" key="8">
    <source>
        <dbReference type="SAM" id="Phobius"/>
    </source>
</evidence>
<dbReference type="GO" id="GO:0042907">
    <property type="term" value="F:xanthine transmembrane transporter activity"/>
    <property type="evidence" value="ECO:0007669"/>
    <property type="project" value="TreeGrafter"/>
</dbReference>
<evidence type="ECO:0000256" key="4">
    <source>
        <dbReference type="ARBA" id="ARBA00022692"/>
    </source>
</evidence>
<feature type="region of interest" description="Disordered" evidence="7">
    <location>
        <begin position="53"/>
        <end position="76"/>
    </location>
</feature>
<feature type="transmembrane region" description="Helical" evidence="8">
    <location>
        <begin position="410"/>
        <end position="432"/>
    </location>
</feature>
<evidence type="ECO:0000256" key="2">
    <source>
        <dbReference type="ARBA" id="ARBA00008821"/>
    </source>
</evidence>
<evidence type="ECO:0000256" key="3">
    <source>
        <dbReference type="ARBA" id="ARBA00022448"/>
    </source>
</evidence>
<feature type="transmembrane region" description="Helical" evidence="8">
    <location>
        <begin position="444"/>
        <end position="466"/>
    </location>
</feature>
<dbReference type="Pfam" id="PF00860">
    <property type="entry name" value="Xan_ur_permease"/>
    <property type="match status" value="1"/>
</dbReference>
<keyword evidence="3" id="KW-0813">Transport</keyword>
<evidence type="ECO:0000256" key="1">
    <source>
        <dbReference type="ARBA" id="ARBA00004141"/>
    </source>
</evidence>
<evidence type="ECO:0000313" key="9">
    <source>
        <dbReference type="EMBL" id="KAG0266159.1"/>
    </source>
</evidence>
<sequence length="749" mass="79716">MADIPFANKVGMISQPVHVAIKIHYSKTQFDTEGTDMTISDLKYFFQHNGAISPNGTQNTRKADSPKPSQPVDRPDGMRFWLRDSIFTDGLVIYRLAYNASVVKTCRQQQQQPGDQDEGELDADDALEILDSVENHENFDDMDSEDLAAASRDHAFGVDQKKEDTLGPDGLRTIKDLEAAIPSYSLARPLGVIMGANEFYTSAKCPRDGCDTFLENNLNRSKYCRTCKMDFDRDGVGSENIARVCLSHLQHQIGPSKHMSKPPDPDPSPPPTVPPLQVQKPGRSRSDDTLLTIMEATKQWLSNYFPTYTLNVSGGVVNPTERLPVAQTVFLSLQHVLAMFGSTVVGPLLMGFNPNTALFFSGIGTILFFICTGGRVPSYVGSSFAFIGVVNSATGFKYVPGGPGNPNVPLASGGILVAGAIYFAVALIVMLAGHRWIEYIMPPVVTGAVVVAIGLNLAGAALAQASASGFDAWMSFTTVIAVALVTMYAPGPLRRLPILLGGITGYLVHLILGYCGVGPGIDFTAVKNSKWFGMPPTHAPVFEGSAISLIAPVAVVLIVENTGHVKAVGAMTGHSLDKYMGRAFLGDSIATMVSAACGSTGVTTYAENIGVMSITKIFSTQTFLFAAVVAIILGVIPGFGAIIQTIPSGVFGGLSIILFGLIAVTGARIWVTSNVDFSRPRNLITAGVSVVLGCGMVNGLVVSFGVVKIDGIGCSTLSAIILYQILREDWGDVFRSLIGKSKKGKGANP</sequence>
<accession>A0AAD4H2Y4</accession>
<feature type="transmembrane region" description="Helical" evidence="8">
    <location>
        <begin position="498"/>
        <end position="521"/>
    </location>
</feature>
<keyword evidence="6 8" id="KW-0472">Membrane</keyword>
<reference evidence="9" key="1">
    <citation type="journal article" date="2020" name="Fungal Divers.">
        <title>Resolving the Mortierellaceae phylogeny through synthesis of multi-gene phylogenetics and phylogenomics.</title>
        <authorList>
            <person name="Vandepol N."/>
            <person name="Liber J."/>
            <person name="Desiro A."/>
            <person name="Na H."/>
            <person name="Kennedy M."/>
            <person name="Barry K."/>
            <person name="Grigoriev I.V."/>
            <person name="Miller A.N."/>
            <person name="O'Donnell K."/>
            <person name="Stajich J.E."/>
            <person name="Bonito G."/>
        </authorList>
    </citation>
    <scope>NUCLEOTIDE SEQUENCE</scope>
    <source>
        <strain evidence="9">NRRL 28262</strain>
    </source>
</reference>
<dbReference type="InterPro" id="IPR006043">
    <property type="entry name" value="NCS2"/>
</dbReference>
<feature type="transmembrane region" description="Helical" evidence="8">
    <location>
        <begin position="683"/>
        <end position="707"/>
    </location>
</feature>
<feature type="transmembrane region" description="Helical" evidence="8">
    <location>
        <begin position="357"/>
        <end position="376"/>
    </location>
</feature>
<dbReference type="NCBIfam" id="TIGR00801">
    <property type="entry name" value="ncs2"/>
    <property type="match status" value="1"/>
</dbReference>
<comment type="subcellular location">
    <subcellularLocation>
        <location evidence="1">Membrane</location>
        <topology evidence="1">Multi-pass membrane protein</topology>
    </subcellularLocation>
</comment>
<feature type="compositionally biased region" description="Pro residues" evidence="7">
    <location>
        <begin position="265"/>
        <end position="274"/>
    </location>
</feature>
<feature type="transmembrane region" description="Helical" evidence="8">
    <location>
        <begin position="541"/>
        <end position="559"/>
    </location>
</feature>
<feature type="transmembrane region" description="Helical" evidence="8">
    <location>
        <begin position="622"/>
        <end position="643"/>
    </location>
</feature>
<dbReference type="PANTHER" id="PTHR42810">
    <property type="entry name" value="PURINE PERMEASE C1399.01C-RELATED"/>
    <property type="match status" value="1"/>
</dbReference>
<comment type="caution">
    <text evidence="9">The sequence shown here is derived from an EMBL/GenBank/DDBJ whole genome shotgun (WGS) entry which is preliminary data.</text>
</comment>
<dbReference type="InterPro" id="IPR006042">
    <property type="entry name" value="Xan_ur_permease"/>
</dbReference>
<gene>
    <name evidence="9" type="ORF">BGZ95_003102</name>
</gene>
<organism evidence="9 10">
    <name type="scientific">Linnemannia exigua</name>
    <dbReference type="NCBI Taxonomy" id="604196"/>
    <lineage>
        <taxon>Eukaryota</taxon>
        <taxon>Fungi</taxon>
        <taxon>Fungi incertae sedis</taxon>
        <taxon>Mucoromycota</taxon>
        <taxon>Mortierellomycotina</taxon>
        <taxon>Mortierellomycetes</taxon>
        <taxon>Mortierellales</taxon>
        <taxon>Mortierellaceae</taxon>
        <taxon>Linnemannia</taxon>
    </lineage>
</organism>
<evidence type="ECO:0000256" key="7">
    <source>
        <dbReference type="SAM" id="MobiDB-lite"/>
    </source>
</evidence>
<keyword evidence="4 8" id="KW-0812">Transmembrane</keyword>
<evidence type="ECO:0000313" key="10">
    <source>
        <dbReference type="Proteomes" id="UP001194580"/>
    </source>
</evidence>
<keyword evidence="5 8" id="KW-1133">Transmembrane helix</keyword>
<dbReference type="GO" id="GO:0005886">
    <property type="term" value="C:plasma membrane"/>
    <property type="evidence" value="ECO:0007669"/>
    <property type="project" value="TreeGrafter"/>
</dbReference>
<dbReference type="PANTHER" id="PTHR42810:SF2">
    <property type="entry name" value="PURINE PERMEASE C1399.01C-RELATED"/>
    <property type="match status" value="1"/>
</dbReference>